<dbReference type="InterPro" id="IPR001789">
    <property type="entry name" value="Sig_transdc_resp-reg_receiver"/>
</dbReference>
<comment type="function">
    <text evidence="7">May play the central regulatory role in sporulation. It may be an element of the effector pathway responsible for the activation of sporulation genes in response to nutritional stress. Spo0A may act in concert with spo0H (a sigma factor) to control the expression of some genes that are critical to the sporulation process.</text>
</comment>
<evidence type="ECO:0000256" key="7">
    <source>
        <dbReference type="ARBA" id="ARBA00024867"/>
    </source>
</evidence>
<protein>
    <recommendedName>
        <fullName evidence="1">Stage 0 sporulation protein A homolog</fullName>
    </recommendedName>
</protein>
<dbReference type="SUPFAM" id="SSF52172">
    <property type="entry name" value="CheY-like"/>
    <property type="match status" value="1"/>
</dbReference>
<dbReference type="Proteomes" id="UP000243406">
    <property type="component" value="Unassembled WGS sequence"/>
</dbReference>
<dbReference type="InterPro" id="IPR039420">
    <property type="entry name" value="WalR-like"/>
</dbReference>
<dbReference type="CDD" id="cd00383">
    <property type="entry name" value="trans_reg_C"/>
    <property type="match status" value="1"/>
</dbReference>
<dbReference type="SMART" id="SM00862">
    <property type="entry name" value="Trans_reg_C"/>
    <property type="match status" value="1"/>
</dbReference>
<dbReference type="GO" id="GO:0000156">
    <property type="term" value="F:phosphorelay response regulator activity"/>
    <property type="evidence" value="ECO:0007669"/>
    <property type="project" value="TreeGrafter"/>
</dbReference>
<keyword evidence="2 8" id="KW-0597">Phosphoprotein</keyword>
<dbReference type="OrthoDB" id="9790442at2"/>
<sequence length="227" mass="26379">MYKILVVEDESEISSIVIKYLQKNDFECFLAENGLEALETFSKHSFHLVILDIMMPGIDGFEVLQRIREISEVPVIMLTAKQEEADRLKGFKEGADDYVVKPFSPRELVERVKVFMKRIYNIGDEIILTCGDFRLYTSSMKLTKQKETIDLTSTEFKLLYALIRNINQILSREQLIELAFGVGYDGFDRNIDSYIKRIRQKIETDPKNPQYLKTKYGQGYVFDGGDR</sequence>
<feature type="modified residue" description="4-aspartylphosphate" evidence="8">
    <location>
        <position position="52"/>
    </location>
</feature>
<evidence type="ECO:0000256" key="5">
    <source>
        <dbReference type="ARBA" id="ARBA00023125"/>
    </source>
</evidence>
<organism evidence="12 13">
    <name type="scientific">Acetoanaerobium noterae</name>
    <dbReference type="NCBI Taxonomy" id="745369"/>
    <lineage>
        <taxon>Bacteria</taxon>
        <taxon>Bacillati</taxon>
        <taxon>Bacillota</taxon>
        <taxon>Clostridia</taxon>
        <taxon>Peptostreptococcales</taxon>
        <taxon>Filifactoraceae</taxon>
        <taxon>Acetoanaerobium</taxon>
    </lineage>
</organism>
<dbReference type="GO" id="GO:0006355">
    <property type="term" value="P:regulation of DNA-templated transcription"/>
    <property type="evidence" value="ECO:0007669"/>
    <property type="project" value="InterPro"/>
</dbReference>
<feature type="DNA-binding region" description="OmpR/PhoB-type" evidence="9">
    <location>
        <begin position="125"/>
        <end position="224"/>
    </location>
</feature>
<proteinExistence type="predicted"/>
<dbReference type="PANTHER" id="PTHR48111">
    <property type="entry name" value="REGULATOR OF RPOS"/>
    <property type="match status" value="1"/>
</dbReference>
<evidence type="ECO:0000313" key="13">
    <source>
        <dbReference type="Proteomes" id="UP000243406"/>
    </source>
</evidence>
<evidence type="ECO:0000259" key="11">
    <source>
        <dbReference type="PROSITE" id="PS51755"/>
    </source>
</evidence>
<dbReference type="Pfam" id="PF00072">
    <property type="entry name" value="Response_reg"/>
    <property type="match status" value="1"/>
</dbReference>
<evidence type="ECO:0000256" key="1">
    <source>
        <dbReference type="ARBA" id="ARBA00018672"/>
    </source>
</evidence>
<dbReference type="GO" id="GO:0032993">
    <property type="term" value="C:protein-DNA complex"/>
    <property type="evidence" value="ECO:0007669"/>
    <property type="project" value="TreeGrafter"/>
</dbReference>
<dbReference type="PROSITE" id="PS51755">
    <property type="entry name" value="OMPR_PHOB"/>
    <property type="match status" value="1"/>
</dbReference>
<dbReference type="CDD" id="cd17574">
    <property type="entry name" value="REC_OmpR"/>
    <property type="match status" value="1"/>
</dbReference>
<feature type="domain" description="Response regulatory" evidence="10">
    <location>
        <begin position="3"/>
        <end position="116"/>
    </location>
</feature>
<evidence type="ECO:0000313" key="12">
    <source>
        <dbReference type="EMBL" id="SKB70487.1"/>
    </source>
</evidence>
<dbReference type="PANTHER" id="PTHR48111:SF73">
    <property type="entry name" value="ALKALINE PHOSPHATASE SYNTHESIS TRANSCRIPTIONAL REGULATORY PROTEIN PHOP"/>
    <property type="match status" value="1"/>
</dbReference>
<feature type="domain" description="OmpR/PhoB-type" evidence="11">
    <location>
        <begin position="125"/>
        <end position="224"/>
    </location>
</feature>
<dbReference type="SMART" id="SM00448">
    <property type="entry name" value="REC"/>
    <property type="match status" value="1"/>
</dbReference>
<dbReference type="GO" id="GO:0005829">
    <property type="term" value="C:cytosol"/>
    <property type="evidence" value="ECO:0007669"/>
    <property type="project" value="TreeGrafter"/>
</dbReference>
<keyword evidence="5 9" id="KW-0238">DNA-binding</keyword>
<evidence type="ECO:0000256" key="8">
    <source>
        <dbReference type="PROSITE-ProRule" id="PRU00169"/>
    </source>
</evidence>
<dbReference type="PROSITE" id="PS50110">
    <property type="entry name" value="RESPONSE_REGULATORY"/>
    <property type="match status" value="1"/>
</dbReference>
<keyword evidence="4" id="KW-0805">Transcription regulation</keyword>
<accession>A0A1T5DFU3</accession>
<evidence type="ECO:0000256" key="9">
    <source>
        <dbReference type="PROSITE-ProRule" id="PRU01091"/>
    </source>
</evidence>
<keyword evidence="13" id="KW-1185">Reference proteome</keyword>
<dbReference type="Gene3D" id="1.10.10.10">
    <property type="entry name" value="Winged helix-like DNA-binding domain superfamily/Winged helix DNA-binding domain"/>
    <property type="match status" value="1"/>
</dbReference>
<dbReference type="FunFam" id="3.40.50.2300:FF:000001">
    <property type="entry name" value="DNA-binding response regulator PhoB"/>
    <property type="match status" value="1"/>
</dbReference>
<dbReference type="EMBL" id="FUYN01000009">
    <property type="protein sequence ID" value="SKB70487.1"/>
    <property type="molecule type" value="Genomic_DNA"/>
</dbReference>
<evidence type="ECO:0000256" key="4">
    <source>
        <dbReference type="ARBA" id="ARBA00023015"/>
    </source>
</evidence>
<dbReference type="RefSeq" id="WP_079590586.1">
    <property type="nucleotide sequence ID" value="NZ_FUYN01000009.1"/>
</dbReference>
<keyword evidence="6" id="KW-0804">Transcription</keyword>
<gene>
    <name evidence="12" type="ORF">SAMN02745120_2765</name>
</gene>
<dbReference type="Pfam" id="PF00486">
    <property type="entry name" value="Trans_reg_C"/>
    <property type="match status" value="1"/>
</dbReference>
<name>A0A1T5DFU3_9FIRM</name>
<evidence type="ECO:0000256" key="2">
    <source>
        <dbReference type="ARBA" id="ARBA00022553"/>
    </source>
</evidence>
<dbReference type="AlphaFoldDB" id="A0A1T5DFU3"/>
<evidence type="ECO:0000256" key="3">
    <source>
        <dbReference type="ARBA" id="ARBA00023012"/>
    </source>
</evidence>
<evidence type="ECO:0000256" key="6">
    <source>
        <dbReference type="ARBA" id="ARBA00023163"/>
    </source>
</evidence>
<dbReference type="InterPro" id="IPR001867">
    <property type="entry name" value="OmpR/PhoB-type_DNA-bd"/>
</dbReference>
<dbReference type="Gene3D" id="6.10.250.690">
    <property type="match status" value="1"/>
</dbReference>
<keyword evidence="3" id="KW-0902">Two-component regulatory system</keyword>
<dbReference type="InterPro" id="IPR036388">
    <property type="entry name" value="WH-like_DNA-bd_sf"/>
</dbReference>
<reference evidence="13" key="1">
    <citation type="submission" date="2017-02" db="EMBL/GenBank/DDBJ databases">
        <authorList>
            <person name="Varghese N."/>
            <person name="Submissions S."/>
        </authorList>
    </citation>
    <scope>NUCLEOTIDE SEQUENCE [LARGE SCALE GENOMIC DNA]</scope>
    <source>
        <strain evidence="13">ATCC 35199</strain>
    </source>
</reference>
<dbReference type="Gene3D" id="3.40.50.2300">
    <property type="match status" value="1"/>
</dbReference>
<dbReference type="InterPro" id="IPR011006">
    <property type="entry name" value="CheY-like_superfamily"/>
</dbReference>
<evidence type="ECO:0000259" key="10">
    <source>
        <dbReference type="PROSITE" id="PS50110"/>
    </source>
</evidence>
<dbReference type="GO" id="GO:0000976">
    <property type="term" value="F:transcription cis-regulatory region binding"/>
    <property type="evidence" value="ECO:0007669"/>
    <property type="project" value="TreeGrafter"/>
</dbReference>